<dbReference type="Pfam" id="PF01532">
    <property type="entry name" value="Glyco_hydro_47"/>
    <property type="match status" value="1"/>
</dbReference>
<dbReference type="Gene3D" id="1.50.10.10">
    <property type="match status" value="1"/>
</dbReference>
<gene>
    <name evidence="13" type="ORF">SCF082_LOCUS45200</name>
</gene>
<evidence type="ECO:0000313" key="14">
    <source>
        <dbReference type="Proteomes" id="UP001642464"/>
    </source>
</evidence>
<evidence type="ECO:0000313" key="13">
    <source>
        <dbReference type="EMBL" id="CAK9096270.1"/>
    </source>
</evidence>
<keyword evidence="11" id="KW-0326">Glycosidase</keyword>
<evidence type="ECO:0000256" key="4">
    <source>
        <dbReference type="ARBA" id="ARBA00022723"/>
    </source>
</evidence>
<proteinExistence type="inferred from homology"/>
<comment type="catalytic activity">
    <reaction evidence="8">
        <text>N(4)-(alpha-D-Man-(1-&gt;2)-alpha-D-Man-(1-&gt;2)-alpha-D-Man-(1-&gt;3)-[alpha-D-Man-(1-&gt;3)-[alpha-D-Man-(1-&gt;2)-alpha-D-Man-(1-&gt;6)]-alpha-D-Man-(1-&gt;6)]-beta-D-Man-(1-&gt;4)-beta-D-GlcNAc-(1-&gt;4)-beta-D-GlcNAc)-L-asparaginyl-[protein] (N-glucan mannose isomer 8A1,2,3B1,3) + 3 H2O = N(4)-(alpha-D-Man-(1-&gt;3)-[alpha-D-Man-(1-&gt;3)-[alpha-D-Man-(1-&gt;6)]-alpha-D-Man-(1-&gt;6)]-beta-D-Man-(1-&gt;4)-beta-D-GlcNAc-(1-&gt;4)-beta-D-GlcNAc)-L-asparaginyl-[protein] (N-glucan mannose isomer 5A1,2) + 3 beta-D-mannose</text>
        <dbReference type="Rhea" id="RHEA:56028"/>
        <dbReference type="Rhea" id="RHEA-COMP:14358"/>
        <dbReference type="Rhea" id="RHEA-COMP:14367"/>
        <dbReference type="ChEBI" id="CHEBI:15377"/>
        <dbReference type="ChEBI" id="CHEBI:28563"/>
        <dbReference type="ChEBI" id="CHEBI:59087"/>
        <dbReference type="ChEBI" id="CHEBI:60628"/>
        <dbReference type="EC" id="3.2.1.113"/>
    </reaction>
</comment>
<evidence type="ECO:0000256" key="11">
    <source>
        <dbReference type="RuleBase" id="RU361193"/>
    </source>
</evidence>
<protein>
    <recommendedName>
        <fullName evidence="11">alpha-1,2-Mannosidase</fullName>
        <ecNumber evidence="11">3.2.1.-</ecNumber>
    </recommendedName>
</protein>
<evidence type="ECO:0000256" key="1">
    <source>
        <dbReference type="ARBA" id="ARBA00001913"/>
    </source>
</evidence>
<dbReference type="SUPFAM" id="SSF48225">
    <property type="entry name" value="Seven-hairpin glycosidases"/>
    <property type="match status" value="1"/>
</dbReference>
<dbReference type="SMART" id="SM00343">
    <property type="entry name" value="ZnF_C2HC"/>
    <property type="match status" value="1"/>
</dbReference>
<keyword evidence="4" id="KW-0479">Metal-binding</keyword>
<reference evidence="13 14" key="1">
    <citation type="submission" date="2024-02" db="EMBL/GenBank/DDBJ databases">
        <authorList>
            <person name="Chen Y."/>
            <person name="Shah S."/>
            <person name="Dougan E. K."/>
            <person name="Thang M."/>
            <person name="Chan C."/>
        </authorList>
    </citation>
    <scope>NUCLEOTIDE SEQUENCE [LARGE SCALE GENOMIC DNA]</scope>
</reference>
<dbReference type="InterPro" id="IPR036875">
    <property type="entry name" value="Znf_CCHC_sf"/>
</dbReference>
<dbReference type="PANTHER" id="PTHR11742:SF55">
    <property type="entry name" value="ENDOPLASMIC RETICULUM MANNOSYL-OLIGOSACCHARIDE 1,2-ALPHA-MANNOSIDASE"/>
    <property type="match status" value="1"/>
</dbReference>
<comment type="pathway">
    <text evidence="2">Protein modification; protein glycosylation.</text>
</comment>
<evidence type="ECO:0000259" key="12">
    <source>
        <dbReference type="PROSITE" id="PS50158"/>
    </source>
</evidence>
<evidence type="ECO:0000256" key="5">
    <source>
        <dbReference type="ARBA" id="ARBA00022801"/>
    </source>
</evidence>
<name>A0ABP0R6P6_9DINO</name>
<keyword evidence="5 11" id="KW-0378">Hydrolase</keyword>
<evidence type="ECO:0000256" key="9">
    <source>
        <dbReference type="ARBA" id="ARBA00048605"/>
    </source>
</evidence>
<evidence type="ECO:0000256" key="3">
    <source>
        <dbReference type="ARBA" id="ARBA00007658"/>
    </source>
</evidence>
<evidence type="ECO:0000256" key="10">
    <source>
        <dbReference type="PROSITE-ProRule" id="PRU00047"/>
    </source>
</evidence>
<dbReference type="EMBL" id="CAXAMM010040918">
    <property type="protein sequence ID" value="CAK9096270.1"/>
    <property type="molecule type" value="Genomic_DNA"/>
</dbReference>
<keyword evidence="10" id="KW-0863">Zinc-finger</keyword>
<dbReference type="InterPro" id="IPR050749">
    <property type="entry name" value="Glycosyl_Hydrolase_47"/>
</dbReference>
<organism evidence="13 14">
    <name type="scientific">Durusdinium trenchii</name>
    <dbReference type="NCBI Taxonomy" id="1381693"/>
    <lineage>
        <taxon>Eukaryota</taxon>
        <taxon>Sar</taxon>
        <taxon>Alveolata</taxon>
        <taxon>Dinophyceae</taxon>
        <taxon>Suessiales</taxon>
        <taxon>Symbiodiniaceae</taxon>
        <taxon>Durusdinium</taxon>
    </lineage>
</organism>
<dbReference type="PANTHER" id="PTHR11742">
    <property type="entry name" value="MANNOSYL-OLIGOSACCHARIDE ALPHA-1,2-MANNOSIDASE-RELATED"/>
    <property type="match status" value="1"/>
</dbReference>
<evidence type="ECO:0000256" key="7">
    <source>
        <dbReference type="ARBA" id="ARBA00023157"/>
    </source>
</evidence>
<dbReference type="InterPro" id="IPR036026">
    <property type="entry name" value="Seven-hairpin_glycosidases"/>
</dbReference>
<keyword evidence="10" id="KW-0862">Zinc</keyword>
<comment type="catalytic activity">
    <reaction evidence="9">
        <text>N(4)-(alpha-D-Man-(1-&gt;2)-alpha-D-Man-(1-&gt;2)-alpha-D-Man-(1-&gt;3)-[alpha-D-Man-(1-&gt;2)-alpha-D-Man-(1-&gt;3)-[alpha-D-Man-(1-&gt;2)-alpha-D-Man-(1-&gt;6)]-alpha-D-Man-(1-&gt;6)]-beta-D-Man-(1-&gt;4)-beta-D-GlcNAc-(1-&gt;4)-beta-D-GlcNAc)-L-asparaginyl-[protein] (N-glucan mannose isomer 9A1,2,3B1,2,3) + 4 H2O = N(4)-(alpha-D-Man-(1-&gt;3)-[alpha-D-Man-(1-&gt;3)-[alpha-D-Man-(1-&gt;6)]-alpha-D-Man-(1-&gt;6)]-beta-D-Man-(1-&gt;4)-beta-D-GlcNAc-(1-&gt;4)-beta-D-GlcNAc)-L-asparaginyl-[protein] (N-glucan mannose isomer 5A1,2) + 4 beta-D-mannose</text>
        <dbReference type="Rhea" id="RHEA:56008"/>
        <dbReference type="Rhea" id="RHEA-COMP:14356"/>
        <dbReference type="Rhea" id="RHEA-COMP:14367"/>
        <dbReference type="ChEBI" id="CHEBI:15377"/>
        <dbReference type="ChEBI" id="CHEBI:28563"/>
        <dbReference type="ChEBI" id="CHEBI:59087"/>
        <dbReference type="ChEBI" id="CHEBI:139493"/>
        <dbReference type="EC" id="3.2.1.113"/>
    </reaction>
</comment>
<dbReference type="InterPro" id="IPR001878">
    <property type="entry name" value="Znf_CCHC"/>
</dbReference>
<dbReference type="PRINTS" id="PR00747">
    <property type="entry name" value="GLYHDRLASE47"/>
</dbReference>
<accession>A0ABP0R6P6</accession>
<evidence type="ECO:0000256" key="8">
    <source>
        <dbReference type="ARBA" id="ARBA00047669"/>
    </source>
</evidence>
<dbReference type="PROSITE" id="PS50158">
    <property type="entry name" value="ZF_CCHC"/>
    <property type="match status" value="1"/>
</dbReference>
<feature type="domain" description="CCHC-type" evidence="12">
    <location>
        <begin position="386"/>
        <end position="401"/>
    </location>
</feature>
<sequence length="556" mass="62088">MTDPEAPAALEEVNDRGAAGTLGGWFESSRDVTGKWVFLKEVSVTQTIPKMDHLACFLPGTLALDVFHYATEHFGPRAVQPHLLEKGRASELTLAHKLMQSCVHMYFRTSSDLAPEIVRFNARGLLDDQGSTHNILRPETVESLYMMWRTTKLQIYRNWGQRLLSAFYRLKTPYGFGGLRNVNRPSSKRDDMPSFFMAETLKYLFLLFSSDSALPLDHFVLNTEAHPVPVLHTLLALGVKWPCPRGSSSYTGKAHELIPEFSGKAMQEYTANFERQLRRLAAHDDLAYDQEPDEVHYEDEDLWEIGPDDSMSQVDDDPVLACDAASEYDDIMASYVGARCKMNQMRVSRGYYPVVAMVQPEQRSYGGTGSAPSAKARGRAALGAIKCLRCGQAGHMAARCPAQSQKKRKADADSDQEINMVVDLFDEEVNLFDDADESEPNDLAMFDSGTAPVVIGTPQLKKLLKALSLKGCDLSTIPAWRCEKGMRFRNGGRDVTSLCVLVPTYFKGKRRDVLMYVLDCYSLSTRPALEVFGISTNYKAKQIAWGEGQKLEPATL</sequence>
<evidence type="ECO:0000256" key="6">
    <source>
        <dbReference type="ARBA" id="ARBA00022837"/>
    </source>
</evidence>
<comment type="similarity">
    <text evidence="3 11">Belongs to the glycosyl hydrolase 47 family.</text>
</comment>
<dbReference type="InterPro" id="IPR001382">
    <property type="entry name" value="Glyco_hydro_47"/>
</dbReference>
<dbReference type="SUPFAM" id="SSF57756">
    <property type="entry name" value="Retrovirus zinc finger-like domains"/>
    <property type="match status" value="1"/>
</dbReference>
<dbReference type="Gene3D" id="4.10.60.10">
    <property type="entry name" value="Zinc finger, CCHC-type"/>
    <property type="match status" value="1"/>
</dbReference>
<keyword evidence="7" id="KW-1015">Disulfide bond</keyword>
<dbReference type="InterPro" id="IPR012341">
    <property type="entry name" value="6hp_glycosidase-like_sf"/>
</dbReference>
<keyword evidence="6" id="KW-0106">Calcium</keyword>
<dbReference type="Proteomes" id="UP001642464">
    <property type="component" value="Unassembled WGS sequence"/>
</dbReference>
<evidence type="ECO:0000256" key="2">
    <source>
        <dbReference type="ARBA" id="ARBA00004922"/>
    </source>
</evidence>
<dbReference type="EC" id="3.2.1.-" evidence="11"/>
<keyword evidence="14" id="KW-1185">Reference proteome</keyword>
<comment type="cofactor">
    <cofactor evidence="1">
        <name>Ca(2+)</name>
        <dbReference type="ChEBI" id="CHEBI:29108"/>
    </cofactor>
</comment>
<comment type="caution">
    <text evidence="13">The sequence shown here is derived from an EMBL/GenBank/DDBJ whole genome shotgun (WGS) entry which is preliminary data.</text>
</comment>